<dbReference type="AlphaFoldDB" id="A0A1S8MAH4"/>
<gene>
    <name evidence="1" type="ORF">CROST_001420</name>
</gene>
<dbReference type="InterPro" id="IPR025674">
    <property type="entry name" value="Imm6"/>
</dbReference>
<dbReference type="RefSeq" id="WP_242950834.1">
    <property type="nucleotide sequence ID" value="NZ_CP096983.1"/>
</dbReference>
<dbReference type="Pfam" id="PF14434">
    <property type="entry name" value="Imm6"/>
    <property type="match status" value="1"/>
</dbReference>
<reference evidence="1 2" key="1">
    <citation type="submission" date="2022-04" db="EMBL/GenBank/DDBJ databases">
        <title>Genome sequence of C. roseum typestrain.</title>
        <authorList>
            <person name="Poehlein A."/>
            <person name="Schoch T."/>
            <person name="Duerre P."/>
            <person name="Daniel R."/>
        </authorList>
    </citation>
    <scope>NUCLEOTIDE SEQUENCE [LARGE SCALE GENOMIC DNA]</scope>
    <source>
        <strain evidence="1 2">DSM 7320</strain>
    </source>
</reference>
<keyword evidence="2" id="KW-1185">Reference proteome</keyword>
<organism evidence="1 2">
    <name type="scientific">Clostridium felsineum</name>
    <dbReference type="NCBI Taxonomy" id="36839"/>
    <lineage>
        <taxon>Bacteria</taxon>
        <taxon>Bacillati</taxon>
        <taxon>Bacillota</taxon>
        <taxon>Clostridia</taxon>
        <taxon>Eubacteriales</taxon>
        <taxon>Clostridiaceae</taxon>
        <taxon>Clostridium</taxon>
    </lineage>
</organism>
<dbReference type="STRING" id="84029.CROST_33130"/>
<proteinExistence type="predicted"/>
<protein>
    <submittedName>
        <fullName evidence="1">Uncharacterized protein</fullName>
    </submittedName>
</protein>
<accession>A0A1S8MAH4</accession>
<dbReference type="EMBL" id="CP096983">
    <property type="protein sequence ID" value="URZ09471.1"/>
    <property type="molecule type" value="Genomic_DNA"/>
</dbReference>
<evidence type="ECO:0000313" key="2">
    <source>
        <dbReference type="Proteomes" id="UP000190951"/>
    </source>
</evidence>
<evidence type="ECO:0000313" key="1">
    <source>
        <dbReference type="EMBL" id="URZ09471.1"/>
    </source>
</evidence>
<dbReference type="KEGG" id="crw:CROST_001420"/>
<sequence length="176" mass="20465">MIIKLDGICENGKVAVALIMSEITLDSIEQLNTEYKFCRDAIDMCWEWLEGGNVNKYEICSLIANDNKCLADITNNTEDDKLGNKYGTIMISVSYVAWQAYNKENNYHYPQYLEVVDDEYLVELIKDLIEIDKLITEENIKFILNNLREKYPDNVNDKFCIISKAKILDNIVKRMK</sequence>
<dbReference type="Proteomes" id="UP000190951">
    <property type="component" value="Chromosome"/>
</dbReference>
<name>A0A1S8MAH4_9CLOT</name>